<dbReference type="Proteomes" id="UP000198981">
    <property type="component" value="Unassembled WGS sequence"/>
</dbReference>
<dbReference type="GO" id="GO:0033499">
    <property type="term" value="P:galactose catabolic process via UDP-galactose, Leloir pathway"/>
    <property type="evidence" value="ECO:0007669"/>
    <property type="project" value="TreeGrafter"/>
</dbReference>
<proteinExistence type="predicted"/>
<dbReference type="OrthoDB" id="4739604at2"/>
<dbReference type="STRING" id="1960309.SAMN03159343_0139"/>
<reference evidence="2" key="1">
    <citation type="submission" date="2016-10" db="EMBL/GenBank/DDBJ databases">
        <authorList>
            <person name="Varghese N."/>
            <person name="Submissions S."/>
        </authorList>
    </citation>
    <scope>NUCLEOTIDE SEQUENCE [LARGE SCALE GENOMIC DNA]</scope>
    <source>
        <strain evidence="2">DSM 45722</strain>
    </source>
</reference>
<dbReference type="GO" id="GO:0006006">
    <property type="term" value="P:glucose metabolic process"/>
    <property type="evidence" value="ECO:0007669"/>
    <property type="project" value="TreeGrafter"/>
</dbReference>
<dbReference type="InterPro" id="IPR037480">
    <property type="entry name" value="YihR-like"/>
</dbReference>
<gene>
    <name evidence="1" type="ORF">SAMN03159343_0139</name>
</gene>
<name>A0A1G4XA86_9ACTN</name>
<dbReference type="Gene3D" id="2.70.98.10">
    <property type="match status" value="1"/>
</dbReference>
<dbReference type="RefSeq" id="WP_092798788.1">
    <property type="nucleotide sequence ID" value="NZ_FMUH01000001.1"/>
</dbReference>
<protein>
    <submittedName>
        <fullName evidence="1">Aldose 1-epimerase</fullName>
    </submittedName>
</protein>
<dbReference type="Pfam" id="PF01263">
    <property type="entry name" value="Aldose_epim"/>
    <property type="match status" value="1"/>
</dbReference>
<dbReference type="InterPro" id="IPR011013">
    <property type="entry name" value="Gal_mutarotase_sf_dom"/>
</dbReference>
<dbReference type="InterPro" id="IPR008183">
    <property type="entry name" value="Aldose_1/G6P_1-epimerase"/>
</dbReference>
<evidence type="ECO:0000313" key="1">
    <source>
        <dbReference type="EMBL" id="SCX37568.1"/>
    </source>
</evidence>
<organism evidence="1 2">
    <name type="scientific">Klenkia marina</name>
    <dbReference type="NCBI Taxonomy" id="1960309"/>
    <lineage>
        <taxon>Bacteria</taxon>
        <taxon>Bacillati</taxon>
        <taxon>Actinomycetota</taxon>
        <taxon>Actinomycetes</taxon>
        <taxon>Geodermatophilales</taxon>
        <taxon>Geodermatophilaceae</taxon>
        <taxon>Klenkia</taxon>
    </lineage>
</organism>
<dbReference type="AlphaFoldDB" id="A0A1G4XA86"/>
<dbReference type="PANTHER" id="PTHR10091">
    <property type="entry name" value="ALDOSE-1-EPIMERASE"/>
    <property type="match status" value="1"/>
</dbReference>
<dbReference type="CDD" id="cd09022">
    <property type="entry name" value="Aldose_epim_Ec_YihR"/>
    <property type="match status" value="1"/>
</dbReference>
<dbReference type="PANTHER" id="PTHR10091:SF0">
    <property type="entry name" value="GALACTOSE MUTAROTASE"/>
    <property type="match status" value="1"/>
</dbReference>
<dbReference type="SUPFAM" id="SSF74650">
    <property type="entry name" value="Galactose mutarotase-like"/>
    <property type="match status" value="1"/>
</dbReference>
<dbReference type="EMBL" id="FMUH01000001">
    <property type="protein sequence ID" value="SCX37568.1"/>
    <property type="molecule type" value="Genomic_DNA"/>
</dbReference>
<dbReference type="GO" id="GO:0004034">
    <property type="term" value="F:aldose 1-epimerase activity"/>
    <property type="evidence" value="ECO:0007669"/>
    <property type="project" value="TreeGrafter"/>
</dbReference>
<dbReference type="InterPro" id="IPR014718">
    <property type="entry name" value="GH-type_carb-bd"/>
</dbReference>
<keyword evidence="2" id="KW-1185">Reference proteome</keyword>
<accession>A0A1G4XA86</accession>
<sequence>MSALHPTGEQHDLVLDDVRAVVTEVGGGLRSLTVAGRDLVVGFPVDTPRPLYRGSVLAPWPNRVADGRYTRDGRTQQLALTEPDRGNALHGLTCWSAWRLLDRTASAVRLGARIWPQQGWPHLLDVVVGYELTPTGLRWTVEGHNPGDGPAPWGSSVHPYLVAGPGRVDDWEFELAAEQVLTVDDERLLPTGLVDVGTTDLDFRAPRPLRGVAVDHAYTGVAGGARATATVRAADGGGVAMHWSAEDLPWVQVHTADRPDPADDRVGLAVEPMTCPPDALNTGTDLVVLAPGQSHTAAWEIEALQP</sequence>
<dbReference type="GO" id="GO:0030246">
    <property type="term" value="F:carbohydrate binding"/>
    <property type="evidence" value="ECO:0007669"/>
    <property type="project" value="InterPro"/>
</dbReference>
<evidence type="ECO:0000313" key="2">
    <source>
        <dbReference type="Proteomes" id="UP000198981"/>
    </source>
</evidence>